<keyword evidence="5" id="KW-0998">Cell outer membrane</keyword>
<evidence type="ECO:0000256" key="3">
    <source>
        <dbReference type="ARBA" id="ARBA00022729"/>
    </source>
</evidence>
<keyword evidence="2" id="KW-0812">Transmembrane</keyword>
<feature type="compositionally biased region" description="Polar residues" evidence="6">
    <location>
        <begin position="65"/>
        <end position="87"/>
    </location>
</feature>
<feature type="signal peptide" evidence="7">
    <location>
        <begin position="1"/>
        <end position="19"/>
    </location>
</feature>
<feature type="domain" description="POTRA" evidence="8">
    <location>
        <begin position="107"/>
        <end position="178"/>
    </location>
</feature>
<evidence type="ECO:0000256" key="4">
    <source>
        <dbReference type="ARBA" id="ARBA00023136"/>
    </source>
</evidence>
<dbReference type="PANTHER" id="PTHR12815">
    <property type="entry name" value="SORTING AND ASSEMBLY MACHINERY SAMM50 PROTEIN FAMILY MEMBER"/>
    <property type="match status" value="1"/>
</dbReference>
<sequence>MFGSAVAVWIAACASVALAQRPFPGAAPASQPAPVKEVPKETPAPAAKTPVKTAAAEQPKGETKLPTTSTPRRPGVNNSLSNITPTSGIRDENVTQTELSIEKLLDDPLADVIIEGNDTIRTDAILRYIQCRPGRAASSRMVQQDVTQLLNTRWFYSVQPVYRSADEGPVLVFKVVEKPILRSVTFRGNKKIKTGELEAHTGLRPNHAYDVSANRESVYRIRQLYHDKGYRFAEVTLAKGESPEDRDVIFDIVEGPKSKIWGITFDGNEAMSDGILKTKISSKIVKLWIIQGDYDPEIIRNDVLSLKQYYMSLGYFDVDVQSEEKFNEDKSKVTVAFTVKEGQRYKVDGIEVIGNDVIARDKLMSDLKLKSGDFFNERFLKEDVNFMTEQYDDQGRLFAKVLPTPRFRDGDEAVVDLVYEIDEDVPRYIGTINVHIRGDYPHSQEEVVRQQVNRFLKPGKLARSSDLRMAQARVNGSGLWDKEEAAAFDIKPVDGTEYWPQFEKRGQNPDRDDLKQTSAVWETSELDRIFGHSPVPVEFPAIGTLAQAEEPATQALPPVPRKAARPIGAPPAEKPAAAAEQAVAAPFEVRQAAPVAAPVALPAVSAPVSVPTVMPDPDMVFRGQSEAPPVYRPQSVDAYGLPVPQNYIDSVSPQGDPFGDALSAPPPGFVDVNIDVTEGRTGRLMFGVGVNSDAGVVGSLVLQEDNFDIMRPPTSWSDIINGTAWRGAGQSFRLEAVPGNQVSRYMVSWNDPYFMRSDFSLGLNAFYYNRYYEYWTEDRLGGRASLGYVLDKYWSVSTALRLEQVRMSNYPLNPPQALTEVQGDNFLSTGSATLTYDARDNSFMPTRGNFASFSFEQGFGEFTYPRFDVSASQFFTVYERPDGFGKQILSFTGQLGYTGNQTPVFERYFAGGYSSFRGFYFRGVSPVQNGVKVGGDFMAVGSAEYMVPLVASDAIRTVVFTDFGTVNPNVSLDDFRVSAGFGFRLTIPAMGPAPLAFDFAWPVLKEDTDRLRVFSFYVGFTR</sequence>
<evidence type="ECO:0000259" key="8">
    <source>
        <dbReference type="PROSITE" id="PS51779"/>
    </source>
</evidence>
<dbReference type="InterPro" id="IPR010827">
    <property type="entry name" value="BamA/TamA_POTRA"/>
</dbReference>
<gene>
    <name evidence="9" type="ORF">SAMN05421753_108187</name>
</gene>
<proteinExistence type="predicted"/>
<feature type="domain" description="POTRA" evidence="8">
    <location>
        <begin position="258"/>
        <end position="342"/>
    </location>
</feature>
<feature type="region of interest" description="Disordered" evidence="6">
    <location>
        <begin position="26"/>
        <end position="88"/>
    </location>
</feature>
<comment type="subcellular location">
    <subcellularLocation>
        <location evidence="1">Membrane</location>
    </subcellularLocation>
</comment>
<organism evidence="9 10">
    <name type="scientific">Planctomicrobium piriforme</name>
    <dbReference type="NCBI Taxonomy" id="1576369"/>
    <lineage>
        <taxon>Bacteria</taxon>
        <taxon>Pseudomonadati</taxon>
        <taxon>Planctomycetota</taxon>
        <taxon>Planctomycetia</taxon>
        <taxon>Planctomycetales</taxon>
        <taxon>Planctomycetaceae</taxon>
        <taxon>Planctomicrobium</taxon>
    </lineage>
</organism>
<dbReference type="InterPro" id="IPR000184">
    <property type="entry name" value="Bac_surfAg_D15"/>
</dbReference>
<evidence type="ECO:0000256" key="5">
    <source>
        <dbReference type="ARBA" id="ARBA00023237"/>
    </source>
</evidence>
<dbReference type="PANTHER" id="PTHR12815:SF47">
    <property type="entry name" value="TRANSLOCATION AND ASSEMBLY MODULE SUBUNIT TAMA"/>
    <property type="match status" value="1"/>
</dbReference>
<dbReference type="EMBL" id="FOQD01000008">
    <property type="protein sequence ID" value="SFI39000.1"/>
    <property type="molecule type" value="Genomic_DNA"/>
</dbReference>
<dbReference type="Pfam" id="PF01103">
    <property type="entry name" value="Omp85"/>
    <property type="match status" value="1"/>
</dbReference>
<feature type="chain" id="PRO_5011693199" evidence="7">
    <location>
        <begin position="20"/>
        <end position="1022"/>
    </location>
</feature>
<feature type="compositionally biased region" description="Low complexity" evidence="6">
    <location>
        <begin position="41"/>
        <end position="57"/>
    </location>
</feature>
<dbReference type="Pfam" id="PF07244">
    <property type="entry name" value="POTRA"/>
    <property type="match status" value="4"/>
</dbReference>
<evidence type="ECO:0000256" key="2">
    <source>
        <dbReference type="ARBA" id="ARBA00022692"/>
    </source>
</evidence>
<dbReference type="AlphaFoldDB" id="A0A1I3HTZ3"/>
<evidence type="ECO:0000256" key="1">
    <source>
        <dbReference type="ARBA" id="ARBA00004370"/>
    </source>
</evidence>
<dbReference type="Gene3D" id="3.10.20.310">
    <property type="entry name" value="membrane protein fhac"/>
    <property type="match status" value="4"/>
</dbReference>
<dbReference type="Proteomes" id="UP000199518">
    <property type="component" value="Unassembled WGS sequence"/>
</dbReference>
<evidence type="ECO:0000313" key="10">
    <source>
        <dbReference type="Proteomes" id="UP000199518"/>
    </source>
</evidence>
<dbReference type="STRING" id="1576369.SAMN05421753_108187"/>
<keyword evidence="10" id="KW-1185">Reference proteome</keyword>
<dbReference type="InterPro" id="IPR039910">
    <property type="entry name" value="D15-like"/>
</dbReference>
<name>A0A1I3HTZ3_9PLAN</name>
<evidence type="ECO:0000313" key="9">
    <source>
        <dbReference type="EMBL" id="SFI39000.1"/>
    </source>
</evidence>
<accession>A0A1I3HTZ3</accession>
<keyword evidence="4" id="KW-0472">Membrane</keyword>
<dbReference type="GO" id="GO:0019867">
    <property type="term" value="C:outer membrane"/>
    <property type="evidence" value="ECO:0007669"/>
    <property type="project" value="InterPro"/>
</dbReference>
<keyword evidence="3 7" id="KW-0732">Signal</keyword>
<protein>
    <submittedName>
        <fullName evidence="9">Outer membrane protein insertion porin family</fullName>
    </submittedName>
</protein>
<feature type="domain" description="POTRA" evidence="8">
    <location>
        <begin position="345"/>
        <end position="424"/>
    </location>
</feature>
<evidence type="ECO:0000256" key="6">
    <source>
        <dbReference type="SAM" id="MobiDB-lite"/>
    </source>
</evidence>
<evidence type="ECO:0000256" key="7">
    <source>
        <dbReference type="SAM" id="SignalP"/>
    </source>
</evidence>
<dbReference type="InterPro" id="IPR034746">
    <property type="entry name" value="POTRA"/>
</dbReference>
<reference evidence="10" key="1">
    <citation type="submission" date="2016-10" db="EMBL/GenBank/DDBJ databases">
        <authorList>
            <person name="Varghese N."/>
            <person name="Submissions S."/>
        </authorList>
    </citation>
    <scope>NUCLEOTIDE SEQUENCE [LARGE SCALE GENOMIC DNA]</scope>
    <source>
        <strain evidence="10">DSM 26348</strain>
    </source>
</reference>
<dbReference type="PROSITE" id="PS51779">
    <property type="entry name" value="POTRA"/>
    <property type="match status" value="3"/>
</dbReference>
<dbReference type="Gene3D" id="2.40.160.50">
    <property type="entry name" value="membrane protein fhac: a member of the omp85/tpsb transporter family"/>
    <property type="match status" value="1"/>
</dbReference>